<name>A0AAV5UFM6_9BILA</name>
<feature type="non-terminal residue" evidence="1">
    <location>
        <position position="1"/>
    </location>
</feature>
<organism evidence="1 2">
    <name type="scientific">Pristionchus entomophagus</name>
    <dbReference type="NCBI Taxonomy" id="358040"/>
    <lineage>
        <taxon>Eukaryota</taxon>
        <taxon>Metazoa</taxon>
        <taxon>Ecdysozoa</taxon>
        <taxon>Nematoda</taxon>
        <taxon>Chromadorea</taxon>
        <taxon>Rhabditida</taxon>
        <taxon>Rhabditina</taxon>
        <taxon>Diplogasteromorpha</taxon>
        <taxon>Diplogasteroidea</taxon>
        <taxon>Neodiplogasteridae</taxon>
        <taxon>Pristionchus</taxon>
    </lineage>
</organism>
<evidence type="ECO:0000313" key="2">
    <source>
        <dbReference type="Proteomes" id="UP001432027"/>
    </source>
</evidence>
<comment type="caution">
    <text evidence="1">The sequence shown here is derived from an EMBL/GenBank/DDBJ whole genome shotgun (WGS) entry which is preliminary data.</text>
</comment>
<dbReference type="AlphaFoldDB" id="A0AAV5UFM6"/>
<gene>
    <name evidence="1" type="ORF">PENTCL1PPCAC_27348</name>
</gene>
<feature type="non-terminal residue" evidence="1">
    <location>
        <position position="96"/>
    </location>
</feature>
<dbReference type="Proteomes" id="UP001432027">
    <property type="component" value="Unassembled WGS sequence"/>
</dbReference>
<protein>
    <submittedName>
        <fullName evidence="1">Uncharacterized protein</fullName>
    </submittedName>
</protein>
<reference evidence="1" key="1">
    <citation type="submission" date="2023-10" db="EMBL/GenBank/DDBJ databases">
        <title>Genome assembly of Pristionchus species.</title>
        <authorList>
            <person name="Yoshida K."/>
            <person name="Sommer R.J."/>
        </authorList>
    </citation>
    <scope>NUCLEOTIDE SEQUENCE</scope>
    <source>
        <strain evidence="1">RS0144</strain>
    </source>
</reference>
<proteinExistence type="predicted"/>
<dbReference type="EMBL" id="BTSX01000006">
    <property type="protein sequence ID" value="GMT05174.1"/>
    <property type="molecule type" value="Genomic_DNA"/>
</dbReference>
<accession>A0AAV5UFM6</accession>
<evidence type="ECO:0000313" key="1">
    <source>
        <dbReference type="EMBL" id="GMT05174.1"/>
    </source>
</evidence>
<sequence>TLHLEVVGLGEAGVKGVSLERATATDARYRNLPTFGVKVREEVGLALSEVGGGLLLVGSESVVVVLDQGVEEGLEEGVRLGIRRVDSDARVEVGDS</sequence>
<keyword evidence="2" id="KW-1185">Reference proteome</keyword>